<keyword evidence="4" id="KW-0732">Signal</keyword>
<accession>A0A8A4TLV3</accession>
<evidence type="ECO:0000256" key="2">
    <source>
        <dbReference type="ARBA" id="ARBA00004196"/>
    </source>
</evidence>
<evidence type="ECO:0000313" key="9">
    <source>
        <dbReference type="Proteomes" id="UP000663929"/>
    </source>
</evidence>
<evidence type="ECO:0000313" key="8">
    <source>
        <dbReference type="EMBL" id="QTD50447.1"/>
    </source>
</evidence>
<dbReference type="InterPro" id="IPR011045">
    <property type="entry name" value="N2O_reductase_N"/>
</dbReference>
<dbReference type="EMBL" id="CP071793">
    <property type="protein sequence ID" value="QTD50447.1"/>
    <property type="molecule type" value="Genomic_DNA"/>
</dbReference>
<evidence type="ECO:0000256" key="1">
    <source>
        <dbReference type="ARBA" id="ARBA00001935"/>
    </source>
</evidence>
<dbReference type="PANTHER" id="PTHR42838">
    <property type="entry name" value="CYTOCHROME C OXIDASE SUBUNIT II"/>
    <property type="match status" value="1"/>
</dbReference>
<dbReference type="SUPFAM" id="SSF50974">
    <property type="entry name" value="Nitrous oxide reductase, N-terminal domain"/>
    <property type="match status" value="1"/>
</dbReference>
<dbReference type="Proteomes" id="UP000663929">
    <property type="component" value="Chromosome"/>
</dbReference>
<keyword evidence="5 8" id="KW-0560">Oxidoreductase</keyword>
<dbReference type="RefSeq" id="WP_237380149.1">
    <property type="nucleotide sequence ID" value="NZ_CP071793.1"/>
</dbReference>
<comment type="cofactor">
    <cofactor evidence="1">
        <name>Cu cation</name>
        <dbReference type="ChEBI" id="CHEBI:23378"/>
    </cofactor>
</comment>
<dbReference type="PROSITE" id="PS51318">
    <property type="entry name" value="TAT"/>
    <property type="match status" value="1"/>
</dbReference>
<dbReference type="InterPro" id="IPR006311">
    <property type="entry name" value="TAT_signal"/>
</dbReference>
<comment type="subcellular location">
    <subcellularLocation>
        <location evidence="2">Cell envelope</location>
    </subcellularLocation>
</comment>
<dbReference type="Gene3D" id="2.60.40.420">
    <property type="entry name" value="Cupredoxins - blue copper proteins"/>
    <property type="match status" value="1"/>
</dbReference>
<dbReference type="InterPro" id="IPR015943">
    <property type="entry name" value="WD40/YVTN_repeat-like_dom_sf"/>
</dbReference>
<evidence type="ECO:0000256" key="3">
    <source>
        <dbReference type="ARBA" id="ARBA00022723"/>
    </source>
</evidence>
<keyword evidence="3" id="KW-0479">Metal-binding</keyword>
<dbReference type="Pfam" id="PF18764">
    <property type="entry name" value="nos_propeller"/>
    <property type="match status" value="1"/>
</dbReference>
<evidence type="ECO:0000256" key="5">
    <source>
        <dbReference type="ARBA" id="ARBA00023002"/>
    </source>
</evidence>
<dbReference type="GO" id="GO:0005507">
    <property type="term" value="F:copper ion binding"/>
    <property type="evidence" value="ECO:0007669"/>
    <property type="project" value="InterPro"/>
</dbReference>
<dbReference type="InterPro" id="IPR019546">
    <property type="entry name" value="TAT_signal_bac_arc"/>
</dbReference>
<dbReference type="GO" id="GO:0050304">
    <property type="term" value="F:nitrous-oxide reductase activity"/>
    <property type="evidence" value="ECO:0007669"/>
    <property type="project" value="UniProtKB-EC"/>
</dbReference>
<evidence type="ECO:0000256" key="6">
    <source>
        <dbReference type="ARBA" id="ARBA00023008"/>
    </source>
</evidence>
<dbReference type="KEGG" id="scor:J3U87_33100"/>
<proteinExistence type="predicted"/>
<sequence length="632" mass="70163">MAERHHQKDQTDELADQGRRTFLKGSAAMIGAAALGACSTNQQGTPHEGFTPPAPAPATHNKHEVKPGQLDDYYGFWSGGQSGEIRILGVPSMRELKRIPVFNRDSATGWGGTDFSKDLLGNRMSGDTHHVHLSYENGTYDGRYVYVNDKAGARLARVRIATMEVDKIVDIPNSQGTHGIFPQRHKTGYVMCNSEFRTPQVNDGRDLDTPANYAAMHTAIDGETMEVKWQVMVEGNMDLAATDYKGLYSFATCYNSEGADTLEGMMAADRDRLYVFNIPEIEKAVQAGNTIKVGDSDVPVVDARGENSAYVLRVPVPKSPHGVNIDPTGNYAVASGKLSPTVTVVDINKLADAFAGKIQPRDCVVAEPEVGLGPLHTCFDDRGNAYTSIFIDSVITKWNIQKAIAQYSDASVNPIVQKLDVHYQVGHTNASMSETKEADGKWLIALCKFSKDRFLNVGMLHPENDQLVDISGERMHLVHDGPTYSEPHDCVVVRKDLIHPLKVQDRKDARFAIYEAWAKEDGVDLLTTNKMIRKGKNFVRVYMTSVAPAFFLKKFTVKKGDRVQVILTNLDNVEDLSHGFCMSNHDVNFIVNPQDTQSYTFTADKAGVYWYYCPWFCHALHLEMRGRMLVEG</sequence>
<evidence type="ECO:0000256" key="7">
    <source>
        <dbReference type="SAM" id="MobiDB-lite"/>
    </source>
</evidence>
<dbReference type="NCBIfam" id="TIGR01409">
    <property type="entry name" value="TAT_signal_seq"/>
    <property type="match status" value="1"/>
</dbReference>
<dbReference type="InterPro" id="IPR041142">
    <property type="entry name" value="NOS_propeller_2"/>
</dbReference>
<dbReference type="Gene3D" id="2.130.10.10">
    <property type="entry name" value="YVTN repeat-like/Quinoprotein amine dehydrogenase"/>
    <property type="match status" value="1"/>
</dbReference>
<keyword evidence="6" id="KW-0186">Copper</keyword>
<dbReference type="InterPro" id="IPR041114">
    <property type="entry name" value="Nos_propeller"/>
</dbReference>
<dbReference type="GO" id="GO:0030313">
    <property type="term" value="C:cell envelope"/>
    <property type="evidence" value="ECO:0007669"/>
    <property type="project" value="UniProtKB-SubCell"/>
</dbReference>
<dbReference type="AlphaFoldDB" id="A0A8A4TLV3"/>
<dbReference type="PANTHER" id="PTHR42838:SF2">
    <property type="entry name" value="NITROUS-OXIDE REDUCTASE"/>
    <property type="match status" value="1"/>
</dbReference>
<dbReference type="InterPro" id="IPR051403">
    <property type="entry name" value="NosZ/Cyto_c_oxidase_sub2"/>
</dbReference>
<gene>
    <name evidence="8" type="ORF">J3U87_33100</name>
</gene>
<organism evidence="8 9">
    <name type="scientific">Sulfidibacter corallicola</name>
    <dbReference type="NCBI Taxonomy" id="2818388"/>
    <lineage>
        <taxon>Bacteria</taxon>
        <taxon>Pseudomonadati</taxon>
        <taxon>Acidobacteriota</taxon>
        <taxon>Holophagae</taxon>
        <taxon>Acanthopleuribacterales</taxon>
        <taxon>Acanthopleuribacteraceae</taxon>
        <taxon>Sulfidibacter</taxon>
    </lineage>
</organism>
<name>A0A8A4TLV3_SULCO</name>
<reference evidence="8" key="1">
    <citation type="submission" date="2021-03" db="EMBL/GenBank/DDBJ databases">
        <title>Acanthopleuribacteraceae sp. M133.</title>
        <authorList>
            <person name="Wang G."/>
        </authorList>
    </citation>
    <scope>NUCLEOTIDE SEQUENCE</scope>
    <source>
        <strain evidence="8">M133</strain>
    </source>
</reference>
<protein>
    <submittedName>
        <fullName evidence="8">Nitrous-oxide reductase</fullName>
        <ecNumber evidence="8">1.7.2.4</ecNumber>
    </submittedName>
</protein>
<dbReference type="NCBIfam" id="TIGR04244">
    <property type="entry name" value="nitrous_NosZ_RR"/>
    <property type="match status" value="1"/>
</dbReference>
<dbReference type="GO" id="GO:0005509">
    <property type="term" value="F:calcium ion binding"/>
    <property type="evidence" value="ECO:0007669"/>
    <property type="project" value="InterPro"/>
</dbReference>
<dbReference type="Pfam" id="PF18793">
    <property type="entry name" value="nos_propeller_2"/>
    <property type="match status" value="1"/>
</dbReference>
<feature type="region of interest" description="Disordered" evidence="7">
    <location>
        <begin position="41"/>
        <end position="63"/>
    </location>
</feature>
<dbReference type="SUPFAM" id="SSF49503">
    <property type="entry name" value="Cupredoxins"/>
    <property type="match status" value="1"/>
</dbReference>
<keyword evidence="9" id="KW-1185">Reference proteome</keyword>
<dbReference type="EC" id="1.7.2.4" evidence="8"/>
<evidence type="ECO:0000256" key="4">
    <source>
        <dbReference type="ARBA" id="ARBA00022729"/>
    </source>
</evidence>
<dbReference type="InterPro" id="IPR008972">
    <property type="entry name" value="Cupredoxin"/>
</dbReference>
<dbReference type="InterPro" id="IPR023644">
    <property type="entry name" value="NO_Rdtase"/>
</dbReference>